<protein>
    <recommendedName>
        <fullName evidence="7 20">Phospholipase A1</fullName>
        <ecNumber evidence="5 20">3.1.1.32</ecNumber>
        <ecNumber evidence="6 20">3.1.1.4</ecNumber>
    </recommendedName>
    <alternativeName>
        <fullName evidence="20">Phosphatidylcholine 1-acylhydrolase</fullName>
    </alternativeName>
</protein>
<evidence type="ECO:0000256" key="15">
    <source>
        <dbReference type="ARBA" id="ARBA00023098"/>
    </source>
</evidence>
<proteinExistence type="inferred from homology"/>
<keyword evidence="15 20" id="KW-0443">Lipid metabolism</keyword>
<feature type="region of interest" description="Disordered" evidence="21">
    <location>
        <begin position="31"/>
        <end position="51"/>
    </location>
</feature>
<feature type="active site" description="Nucleophile" evidence="18">
    <location>
        <position position="258"/>
    </location>
</feature>
<name>A0A345P8G9_9GAMM</name>
<feature type="binding site" description="in dimeric form" evidence="19">
    <location>
        <position position="220"/>
    </location>
    <ligand>
        <name>Ca(2+)</name>
        <dbReference type="ChEBI" id="CHEBI:29108"/>
        <label>1</label>
    </ligand>
</feature>
<evidence type="ECO:0000256" key="17">
    <source>
        <dbReference type="ARBA" id="ARBA00023237"/>
    </source>
</evidence>
<dbReference type="GO" id="GO:0004623">
    <property type="term" value="F:phospholipase A2 activity"/>
    <property type="evidence" value="ECO:0007669"/>
    <property type="project" value="UniProtKB-EC"/>
</dbReference>
<dbReference type="EC" id="3.1.1.4" evidence="6 20"/>
<gene>
    <name evidence="22" type="ORF">HYN46_12480</name>
</gene>
<comment type="catalytic activity">
    <reaction evidence="2 20">
        <text>a 1,2-diacyl-sn-glycero-3-phosphocholine + H2O = a 1-acyl-sn-glycero-3-phosphocholine + a fatty acid + H(+)</text>
        <dbReference type="Rhea" id="RHEA:15801"/>
        <dbReference type="ChEBI" id="CHEBI:15377"/>
        <dbReference type="ChEBI" id="CHEBI:15378"/>
        <dbReference type="ChEBI" id="CHEBI:28868"/>
        <dbReference type="ChEBI" id="CHEBI:57643"/>
        <dbReference type="ChEBI" id="CHEBI:58168"/>
        <dbReference type="EC" id="3.1.1.4"/>
    </reaction>
</comment>
<feature type="binding site" description="in dimeric form" evidence="19">
    <location>
        <position position="261"/>
    </location>
    <ligand>
        <name>Ca(2+)</name>
        <dbReference type="ChEBI" id="CHEBI:29108"/>
        <label>1</label>
    </ligand>
</feature>
<feature type="chain" id="PRO_5019618655" description="Phospholipase A1" evidence="20">
    <location>
        <begin position="22"/>
        <end position="389"/>
    </location>
</feature>
<dbReference type="GO" id="GO:0009279">
    <property type="term" value="C:cell outer membrane"/>
    <property type="evidence" value="ECO:0007669"/>
    <property type="project" value="UniProtKB-SubCell"/>
</dbReference>
<dbReference type="GO" id="GO:0008970">
    <property type="term" value="F:phospholipase A1 activity"/>
    <property type="evidence" value="ECO:0007669"/>
    <property type="project" value="UniProtKB-EC"/>
</dbReference>
<comment type="function">
    <text evidence="20">Hydrolysis of phosphatidylcholine with phospholipase A2 (EC 3.1.1.4) and phospholipase A1 (EC 3.1.1.32) activities.</text>
</comment>
<evidence type="ECO:0000256" key="6">
    <source>
        <dbReference type="ARBA" id="ARBA00013278"/>
    </source>
</evidence>
<evidence type="ECO:0000256" key="3">
    <source>
        <dbReference type="ARBA" id="ARBA00010525"/>
    </source>
</evidence>
<dbReference type="PANTHER" id="PTHR40457:SF1">
    <property type="entry name" value="PHOSPHOLIPASE A1"/>
    <property type="match status" value="1"/>
</dbReference>
<dbReference type="GO" id="GO:0016042">
    <property type="term" value="P:lipid catabolic process"/>
    <property type="evidence" value="ECO:0007669"/>
    <property type="project" value="UniProtKB-KW"/>
</dbReference>
<dbReference type="AlphaFoldDB" id="A0A345P8G9"/>
<evidence type="ECO:0000256" key="9">
    <source>
        <dbReference type="ARBA" id="ARBA00022692"/>
    </source>
</evidence>
<evidence type="ECO:0000256" key="12">
    <source>
        <dbReference type="ARBA" id="ARBA00022801"/>
    </source>
</evidence>
<evidence type="ECO:0000256" key="4">
    <source>
        <dbReference type="ARBA" id="ARBA00011702"/>
    </source>
</evidence>
<evidence type="ECO:0000313" key="23">
    <source>
        <dbReference type="Proteomes" id="UP000253940"/>
    </source>
</evidence>
<dbReference type="InterPro" id="IPR003187">
    <property type="entry name" value="PLipase_A1"/>
</dbReference>
<evidence type="ECO:0000256" key="2">
    <source>
        <dbReference type="ARBA" id="ARBA00001604"/>
    </source>
</evidence>
<dbReference type="PANTHER" id="PTHR40457">
    <property type="entry name" value="PHOSPHOLIPASE A1"/>
    <property type="match status" value="1"/>
</dbReference>
<evidence type="ECO:0000256" key="7">
    <source>
        <dbReference type="ARBA" id="ARBA00021726"/>
    </source>
</evidence>
<keyword evidence="13 19" id="KW-0106">Calcium</keyword>
<evidence type="ECO:0000256" key="13">
    <source>
        <dbReference type="ARBA" id="ARBA00022837"/>
    </source>
</evidence>
<evidence type="ECO:0000256" key="19">
    <source>
        <dbReference type="PIRSR" id="PIRSR603187-2"/>
    </source>
</evidence>
<dbReference type="InterPro" id="IPR036541">
    <property type="entry name" value="PLipase_A1_sf"/>
</dbReference>
<keyword evidence="11 20" id="KW-0732">Signal</keyword>
<keyword evidence="16" id="KW-0472">Membrane</keyword>
<dbReference type="CDD" id="cd00541">
    <property type="entry name" value="OMPLA"/>
    <property type="match status" value="1"/>
</dbReference>
<comment type="subunit">
    <text evidence="4 20">Homodimer; dimerization is reversible, and the dimeric form is the active one.</text>
</comment>
<evidence type="ECO:0000256" key="18">
    <source>
        <dbReference type="PIRSR" id="PIRSR603187-1"/>
    </source>
</evidence>
<evidence type="ECO:0000256" key="8">
    <source>
        <dbReference type="ARBA" id="ARBA00022452"/>
    </source>
</evidence>
<reference evidence="22 23" key="1">
    <citation type="submission" date="2018-07" db="EMBL/GenBank/DDBJ databases">
        <title>Genome sequencing of Moraxellaceae gen. HYN0046.</title>
        <authorList>
            <person name="Kim M."/>
            <person name="Yi H."/>
        </authorList>
    </citation>
    <scope>NUCLEOTIDE SEQUENCE [LARGE SCALE GENOMIC DNA]</scope>
    <source>
        <strain evidence="22 23">HYN0046</strain>
    </source>
</reference>
<organism evidence="22 23">
    <name type="scientific">Aquirhabdus parva</name>
    <dbReference type="NCBI Taxonomy" id="2283318"/>
    <lineage>
        <taxon>Bacteria</taxon>
        <taxon>Pseudomonadati</taxon>
        <taxon>Pseudomonadota</taxon>
        <taxon>Gammaproteobacteria</taxon>
        <taxon>Moraxellales</taxon>
        <taxon>Moraxellaceae</taxon>
        <taxon>Aquirhabdus</taxon>
    </lineage>
</organism>
<sequence length="389" mass="43272">MARLQTALSLLIASTALPAFAATPKATPQKAPSLVEIPSAPENNPSPATPQACTSIDADAARLACYDVALGRQVNVPTATQNDNKAKAITVTQTKDVPLSTAINPFDAANQSTTPITPTTSLLDRRWELSPESKLGTFTLRAHKPLYILPIFYNNNPNTTPSSPNPLNTVTKPLNIDDAESKFQFSLKTKALENIFGNNGDLWLGYTQTSRWQVYNAEDSRPFRETNYEPEASLIFRTNYNFLGLDGRLLGLTLDHQSNGRALPLSRSWNRAILNIGLERGDWVVMLRPWYRIPESKADDDNPDISNYLGRGDLQITRKWNNQEFSLMLRHSLKTGDKSHGAAQLDWTFPLQGNLRGFVQVFNGYGESLIDYNHQSTYVGLGVSLLNWY</sequence>
<feature type="compositionally biased region" description="Polar residues" evidence="21">
    <location>
        <begin position="41"/>
        <end position="51"/>
    </location>
</feature>
<feature type="signal peptide" evidence="20">
    <location>
        <begin position="1"/>
        <end position="21"/>
    </location>
</feature>
<comment type="catalytic activity">
    <reaction evidence="1 20">
        <text>a 1,2-diacyl-sn-glycero-3-phosphocholine + H2O = a 2-acyl-sn-glycero-3-phosphocholine + a fatty acid + H(+)</text>
        <dbReference type="Rhea" id="RHEA:18689"/>
        <dbReference type="ChEBI" id="CHEBI:15377"/>
        <dbReference type="ChEBI" id="CHEBI:15378"/>
        <dbReference type="ChEBI" id="CHEBI:28868"/>
        <dbReference type="ChEBI" id="CHEBI:57643"/>
        <dbReference type="ChEBI" id="CHEBI:57875"/>
        <dbReference type="EC" id="3.1.1.32"/>
    </reaction>
</comment>
<keyword evidence="8" id="KW-1134">Transmembrane beta strand</keyword>
<dbReference type="SUPFAM" id="SSF56931">
    <property type="entry name" value="Outer membrane phospholipase A (OMPLA)"/>
    <property type="match status" value="1"/>
</dbReference>
<evidence type="ECO:0000256" key="16">
    <source>
        <dbReference type="ARBA" id="ARBA00023136"/>
    </source>
</evidence>
<evidence type="ECO:0000256" key="20">
    <source>
        <dbReference type="RuleBase" id="RU366027"/>
    </source>
</evidence>
<keyword evidence="23" id="KW-1185">Reference proteome</keyword>
<keyword evidence="9" id="KW-0812">Transmembrane</keyword>
<dbReference type="PRINTS" id="PR01486">
    <property type="entry name" value="PHPHLIPASEA1"/>
</dbReference>
<evidence type="ECO:0000256" key="5">
    <source>
        <dbReference type="ARBA" id="ARBA00013179"/>
    </source>
</evidence>
<feature type="binding site" description="in dimeric form" evidence="19">
    <location>
        <position position="266"/>
    </location>
    <ligand>
        <name>Ca(2+)</name>
        <dbReference type="ChEBI" id="CHEBI:29108"/>
        <label>1</label>
    </ligand>
</feature>
<dbReference type="Gene3D" id="2.40.230.10">
    <property type="entry name" value="Phospholipase A1"/>
    <property type="match status" value="1"/>
</dbReference>
<comment type="cofactor">
    <cofactor evidence="20">
        <name>Ca(2+)</name>
        <dbReference type="ChEBI" id="CHEBI:29108"/>
    </cofactor>
    <text evidence="20">Binds 1 Ca(2+) ion per monomer. In the dimeric form the Ca(2+) is bound by different amino acids with binding of each Ca(2+) shared with ligands coming from each monomer. The Ca(2+) ion may have a role in catalysis.</text>
</comment>
<accession>A0A345P8G9</accession>
<feature type="active site" description="Proton acceptor" evidence="18">
    <location>
        <position position="256"/>
    </location>
</feature>
<dbReference type="Proteomes" id="UP000253940">
    <property type="component" value="Chromosome"/>
</dbReference>
<dbReference type="RefSeq" id="WP_114899686.1">
    <property type="nucleotide sequence ID" value="NZ_CP031222.1"/>
</dbReference>
<keyword evidence="12 20" id="KW-0378">Hydrolase</keyword>
<dbReference type="OrthoDB" id="188433at2"/>
<evidence type="ECO:0000256" key="1">
    <source>
        <dbReference type="ARBA" id="ARBA00000111"/>
    </source>
</evidence>
<dbReference type="KEGG" id="mbah:HYN46_12480"/>
<comment type="subcellular location">
    <subcellularLocation>
        <location evidence="20">Cell outer membrane</location>
        <topology evidence="20">Multi-pass membrane protein</topology>
    </subcellularLocation>
    <text evidence="20">One of the very few enzymes located there.</text>
</comment>
<dbReference type="GO" id="GO:0005509">
    <property type="term" value="F:calcium ion binding"/>
    <property type="evidence" value="ECO:0007669"/>
    <property type="project" value="TreeGrafter"/>
</dbReference>
<keyword evidence="17 20" id="KW-0998">Cell outer membrane</keyword>
<keyword evidence="10 19" id="KW-0479">Metal-binding</keyword>
<feature type="binding site" description="in dimeric form" evidence="19">
    <location>
        <position position="301"/>
    </location>
    <ligand>
        <name>Ca(2+)</name>
        <dbReference type="ChEBI" id="CHEBI:29108"/>
        <label>1</label>
    </ligand>
</feature>
<dbReference type="Pfam" id="PF02253">
    <property type="entry name" value="PLA1"/>
    <property type="match status" value="1"/>
</dbReference>
<comment type="similarity">
    <text evidence="3 20">Belongs to the phospholipase A1 family.</text>
</comment>
<dbReference type="EMBL" id="CP031222">
    <property type="protein sequence ID" value="AXI03578.1"/>
    <property type="molecule type" value="Genomic_DNA"/>
</dbReference>
<evidence type="ECO:0000256" key="21">
    <source>
        <dbReference type="SAM" id="MobiDB-lite"/>
    </source>
</evidence>
<dbReference type="EC" id="3.1.1.32" evidence="5 20"/>
<evidence type="ECO:0000256" key="14">
    <source>
        <dbReference type="ARBA" id="ARBA00022963"/>
    </source>
</evidence>
<keyword evidence="14 20" id="KW-0442">Lipid degradation</keyword>
<evidence type="ECO:0000313" key="22">
    <source>
        <dbReference type="EMBL" id="AXI03578.1"/>
    </source>
</evidence>
<evidence type="ECO:0000256" key="11">
    <source>
        <dbReference type="ARBA" id="ARBA00022729"/>
    </source>
</evidence>
<evidence type="ECO:0000256" key="10">
    <source>
        <dbReference type="ARBA" id="ARBA00022723"/>
    </source>
</evidence>